<dbReference type="Proteomes" id="UP000010445">
    <property type="component" value="Unassembled WGS sequence"/>
</dbReference>
<dbReference type="Pfam" id="PF13421">
    <property type="entry name" value="Band_7_1"/>
    <property type="match status" value="1"/>
</dbReference>
<evidence type="ECO:0000313" key="3">
    <source>
        <dbReference type="EMBL" id="EKX87463.1"/>
    </source>
</evidence>
<reference evidence="3 4" key="1">
    <citation type="submission" date="2012-05" db="EMBL/GenBank/DDBJ databases">
        <authorList>
            <person name="Weinstock G."/>
            <person name="Sodergren E."/>
            <person name="Lobos E.A."/>
            <person name="Fulton L."/>
            <person name="Fulton R."/>
            <person name="Courtney L."/>
            <person name="Fronick C."/>
            <person name="O'Laughlin M."/>
            <person name="Godfrey J."/>
            <person name="Wilson R.M."/>
            <person name="Miner T."/>
            <person name="Farmer C."/>
            <person name="Delehaunty K."/>
            <person name="Cordes M."/>
            <person name="Minx P."/>
            <person name="Tomlinson C."/>
            <person name="Chen J."/>
            <person name="Wollam A."/>
            <person name="Pepin K.H."/>
            <person name="Bhonagiri V."/>
            <person name="Zhang X."/>
            <person name="Suruliraj S."/>
            <person name="Warren W."/>
            <person name="Mitreva M."/>
            <person name="Mardis E.R."/>
            <person name="Wilson R.K."/>
        </authorList>
    </citation>
    <scope>NUCLEOTIDE SEQUENCE [LARGE SCALE GENOMIC DNA]</scope>
    <source>
        <strain evidence="3 4">F0235</strain>
    </source>
</reference>
<gene>
    <name evidence="3" type="ORF">HMPREF9997_02789</name>
</gene>
<dbReference type="PATRIC" id="fig|1035195.3.peg.2501"/>
<dbReference type="OrthoDB" id="9764015at2"/>
<dbReference type="EMBL" id="AMEM01000044">
    <property type="protein sequence ID" value="EKX87463.1"/>
    <property type="molecule type" value="Genomic_DNA"/>
</dbReference>
<dbReference type="SUPFAM" id="SSF117892">
    <property type="entry name" value="Band 7/SPFH domain"/>
    <property type="match status" value="1"/>
</dbReference>
<evidence type="ECO:0000259" key="2">
    <source>
        <dbReference type="Pfam" id="PF13421"/>
    </source>
</evidence>
<name>L1M892_9CORY</name>
<dbReference type="RefSeq" id="WP_006062592.1">
    <property type="nucleotide sequence ID" value="NZ_KB290826.1"/>
</dbReference>
<protein>
    <recommendedName>
        <fullName evidence="5">SPFH domain-containing protein</fullName>
    </recommendedName>
</protein>
<dbReference type="Gene3D" id="3.30.479.30">
    <property type="entry name" value="Band 7 domain"/>
    <property type="match status" value="1"/>
</dbReference>
<organism evidence="3 4">
    <name type="scientific">Corynebacterium durum F0235</name>
    <dbReference type="NCBI Taxonomy" id="1035195"/>
    <lineage>
        <taxon>Bacteria</taxon>
        <taxon>Bacillati</taxon>
        <taxon>Actinomycetota</taxon>
        <taxon>Actinomycetes</taxon>
        <taxon>Mycobacteriales</taxon>
        <taxon>Corynebacteriaceae</taxon>
        <taxon>Corynebacterium</taxon>
    </lineage>
</organism>
<comment type="caution">
    <text evidence="3">The sequence shown here is derived from an EMBL/GenBank/DDBJ whole genome shotgun (WGS) entry which is preliminary data.</text>
</comment>
<dbReference type="PANTHER" id="PTHR37826:SF2">
    <property type="entry name" value="ZINC-RIBBON DOMAIN-CONTAINING PROTEIN"/>
    <property type="match status" value="1"/>
</dbReference>
<keyword evidence="4" id="KW-1185">Reference proteome</keyword>
<dbReference type="eggNOG" id="COG4260">
    <property type="taxonomic scope" value="Bacteria"/>
</dbReference>
<dbReference type="InterPro" id="IPR036013">
    <property type="entry name" value="Band_7/SPFH_dom_sf"/>
</dbReference>
<evidence type="ECO:0008006" key="5">
    <source>
        <dbReference type="Google" id="ProtNLM"/>
    </source>
</evidence>
<evidence type="ECO:0000259" key="1">
    <source>
        <dbReference type="Pfam" id="PF09851"/>
    </source>
</evidence>
<dbReference type="STRING" id="1035195.HMPREF9997_02789"/>
<dbReference type="InterPro" id="IPR018649">
    <property type="entry name" value="SHOCT"/>
</dbReference>
<dbReference type="Pfam" id="PF09851">
    <property type="entry name" value="SHOCT"/>
    <property type="match status" value="1"/>
</dbReference>
<accession>L1M892</accession>
<dbReference type="HOGENOM" id="CLU_037108_0_0_11"/>
<dbReference type="InterPro" id="IPR033880">
    <property type="entry name" value="SPFH_YdjI"/>
</dbReference>
<feature type="domain" description="SHOCT" evidence="1">
    <location>
        <begin position="295"/>
        <end position="322"/>
    </location>
</feature>
<dbReference type="AlphaFoldDB" id="L1M892"/>
<evidence type="ECO:0000313" key="4">
    <source>
        <dbReference type="Proteomes" id="UP000010445"/>
    </source>
</evidence>
<dbReference type="CDD" id="cd03408">
    <property type="entry name" value="SPFH_like_u1"/>
    <property type="match status" value="1"/>
</dbReference>
<sequence length="325" mass="35674">MGIPFVDLIECLDPDPQLVMWKWPVENGQIKTGAQLIVRENQIALTLAHGQASAVYGPGRHTLPSVNIPVLDQLKGWKYGFASPNIYDVFFMVTRQFVDLKWGTPAPVMMHDPKFGQVRVRAFGSYNVRITDAARFFREYAGSYPLLCIRDLEIQLRDYIAAKFGEIMATSGISVMDFAANLSMVNARLAPAIAPYFEDLGVSVTQFSIASVTLPDEVNEYYDKVTGMNMIGDMDKFQRFNTALATGDARTAAGAGAQDGMAMGLLFSEMAATQQQTQQAAPAPAATPAAANPMEKLTTLKQMFDADLITEQEYAAKKAAILEEM</sequence>
<dbReference type="PANTHER" id="PTHR37826">
    <property type="entry name" value="FLOTILLIN BAND_7_5 DOMAIN PROTEIN"/>
    <property type="match status" value="1"/>
</dbReference>
<proteinExistence type="predicted"/>
<feature type="domain" description="SPFH" evidence="2">
    <location>
        <begin position="20"/>
        <end position="229"/>
    </location>
</feature>